<evidence type="ECO:0000313" key="2">
    <source>
        <dbReference type="Proteomes" id="UP000887565"/>
    </source>
</evidence>
<name>A0A915IYB3_ROMCU</name>
<evidence type="ECO:0000313" key="3">
    <source>
        <dbReference type="WBParaSite" id="nRc.2.0.1.t19196-RA"/>
    </source>
</evidence>
<reference evidence="3" key="1">
    <citation type="submission" date="2022-11" db="UniProtKB">
        <authorList>
            <consortium name="WormBaseParasite"/>
        </authorList>
    </citation>
    <scope>IDENTIFICATION</scope>
</reference>
<evidence type="ECO:0000256" key="1">
    <source>
        <dbReference type="SAM" id="MobiDB-lite"/>
    </source>
</evidence>
<dbReference type="WBParaSite" id="nRc.2.0.1.t19196-RA">
    <property type="protein sequence ID" value="nRc.2.0.1.t19196-RA"/>
    <property type="gene ID" value="nRc.2.0.1.g19196"/>
</dbReference>
<protein>
    <submittedName>
        <fullName evidence="3">Uncharacterized protein</fullName>
    </submittedName>
</protein>
<sequence length="94" mass="10494">MPRKPGQKFSLPAVSPFRRARDGGHPVAGKLPWEIDMQIDELDDQRPRHLHRSGAPRKDENDNSRIIWSEGPKAQAPCLLTASTGRPFKGSCSH</sequence>
<dbReference type="AlphaFoldDB" id="A0A915IYB3"/>
<proteinExistence type="predicted"/>
<organism evidence="2 3">
    <name type="scientific">Romanomermis culicivorax</name>
    <name type="common">Nematode worm</name>
    <dbReference type="NCBI Taxonomy" id="13658"/>
    <lineage>
        <taxon>Eukaryota</taxon>
        <taxon>Metazoa</taxon>
        <taxon>Ecdysozoa</taxon>
        <taxon>Nematoda</taxon>
        <taxon>Enoplea</taxon>
        <taxon>Dorylaimia</taxon>
        <taxon>Mermithida</taxon>
        <taxon>Mermithoidea</taxon>
        <taxon>Mermithidae</taxon>
        <taxon>Romanomermis</taxon>
    </lineage>
</organism>
<feature type="region of interest" description="Disordered" evidence="1">
    <location>
        <begin position="1"/>
        <end position="29"/>
    </location>
</feature>
<dbReference type="Proteomes" id="UP000887565">
    <property type="component" value="Unplaced"/>
</dbReference>
<feature type="region of interest" description="Disordered" evidence="1">
    <location>
        <begin position="42"/>
        <end position="76"/>
    </location>
</feature>
<keyword evidence="2" id="KW-1185">Reference proteome</keyword>
<accession>A0A915IYB3</accession>